<evidence type="ECO:0000256" key="6">
    <source>
        <dbReference type="SAM" id="MobiDB-lite"/>
    </source>
</evidence>
<dbReference type="PROSITE" id="PS00028">
    <property type="entry name" value="ZINC_FINGER_C2H2_1"/>
    <property type="match status" value="1"/>
</dbReference>
<keyword evidence="4" id="KW-0539">Nucleus</keyword>
<dbReference type="Proteomes" id="UP000440578">
    <property type="component" value="Unassembled WGS sequence"/>
</dbReference>
<dbReference type="GO" id="GO:0008270">
    <property type="term" value="F:zinc ion binding"/>
    <property type="evidence" value="ECO:0007669"/>
    <property type="project" value="UniProtKB-KW"/>
</dbReference>
<keyword evidence="5" id="KW-0863">Zinc-finger</keyword>
<feature type="compositionally biased region" description="Low complexity" evidence="6">
    <location>
        <begin position="265"/>
        <end position="302"/>
    </location>
</feature>
<keyword evidence="5" id="KW-0862">Zinc</keyword>
<evidence type="ECO:0000256" key="1">
    <source>
        <dbReference type="ARBA" id="ARBA00004123"/>
    </source>
</evidence>
<feature type="compositionally biased region" description="Polar residues" evidence="6">
    <location>
        <begin position="305"/>
        <end position="316"/>
    </location>
</feature>
<reference evidence="8 9" key="1">
    <citation type="submission" date="2019-07" db="EMBL/GenBank/DDBJ databases">
        <title>Draft genome assembly of a fouling barnacle, Amphibalanus amphitrite (Darwin, 1854): The first reference genome for Thecostraca.</title>
        <authorList>
            <person name="Kim W."/>
        </authorList>
    </citation>
    <scope>NUCLEOTIDE SEQUENCE [LARGE SCALE GENOMIC DNA]</scope>
    <source>
        <strain evidence="8">SNU_AA5</strain>
        <tissue evidence="8">Soma without cirri and trophi</tissue>
    </source>
</reference>
<dbReference type="Gene3D" id="1.20.5.170">
    <property type="match status" value="1"/>
</dbReference>
<feature type="region of interest" description="Disordered" evidence="6">
    <location>
        <begin position="394"/>
        <end position="446"/>
    </location>
</feature>
<sequence length="670" mass="70334">MLTGLYVSVDRCRTPAWCSAGDSAAEVTMSEASEVSKPFECTSPGCKATFTNEDHLSSHQKRHEMSLLLPGGITISRSNSLTLGADLTPTPTRFIRIGEEVGLFQDLLKANPFDEQFRKAAEQNKAASVSLPLPFSGACDEPLNTPHIVHPGEGDHHPAKGSVTPAVETPQPRLASPHRLGSPPPAHVVVTPCSPLRARGGAPPAHRDPLDPDGTIGIDDDMEVEGPLDMRSPSVIPPVSETLISPPVIHTPGSLSSPPVLHAPGSLAASLQGSPAGSLAASLGSPHSVQAPGSSGVGSPPAGHTPTTLQSSAVSSTVAIPRHHQLAVPPPLRPRLVSSGAGPIQMSAALPIVHSGTHSAAIAGSLANSLAGSHAATYSAAHSVAHSAHSGMLPAAHSHSLHPGMHSGMLSGALQGSLPAAHQASSQPAGPPPHPTAPLAEHSALSSEAVEFQIKLSDGQRLRRSLQRQERPPAPVPTPTSQPSPSDVLPPAPTPRTSQSEDSLRKERNRAAANRWRARKKRAQQQMASSMEALNCRVNELQQENAELRAKLKLVLGQHRDCDVSRGLKGECPARYRLFAWHRSAVGASKCARLCPSAATFTVRVISAFDPVSSTQIVINAEFIARMSGRTHNRSLGDFEVVNCRMCPSVNCRMPSKTARLEGVLGPLFI</sequence>
<organism evidence="8 9">
    <name type="scientific">Amphibalanus amphitrite</name>
    <name type="common">Striped barnacle</name>
    <name type="synonym">Balanus amphitrite</name>
    <dbReference type="NCBI Taxonomy" id="1232801"/>
    <lineage>
        <taxon>Eukaryota</taxon>
        <taxon>Metazoa</taxon>
        <taxon>Ecdysozoa</taxon>
        <taxon>Arthropoda</taxon>
        <taxon>Crustacea</taxon>
        <taxon>Multicrustacea</taxon>
        <taxon>Cirripedia</taxon>
        <taxon>Thoracica</taxon>
        <taxon>Thoracicalcarea</taxon>
        <taxon>Balanomorpha</taxon>
        <taxon>Balanoidea</taxon>
        <taxon>Balanidae</taxon>
        <taxon>Amphibalaninae</taxon>
        <taxon>Amphibalanus</taxon>
    </lineage>
</organism>
<dbReference type="InterPro" id="IPR046347">
    <property type="entry name" value="bZIP_sf"/>
</dbReference>
<dbReference type="GO" id="GO:0005634">
    <property type="term" value="C:nucleus"/>
    <property type="evidence" value="ECO:0007669"/>
    <property type="project" value="UniProtKB-SubCell"/>
</dbReference>
<dbReference type="SMART" id="SM00355">
    <property type="entry name" value="ZnF_C2H2"/>
    <property type="match status" value="1"/>
</dbReference>
<dbReference type="InterPro" id="IPR036236">
    <property type="entry name" value="Znf_C2H2_sf"/>
</dbReference>
<feature type="compositionally biased region" description="Low complexity" evidence="6">
    <location>
        <begin position="418"/>
        <end position="428"/>
    </location>
</feature>
<protein>
    <submittedName>
        <fullName evidence="8">Cyclic AMP-dependent transcription factor ATF-2</fullName>
    </submittedName>
</protein>
<evidence type="ECO:0000259" key="7">
    <source>
        <dbReference type="PROSITE" id="PS50157"/>
    </source>
</evidence>
<feature type="region of interest" description="Disordered" evidence="6">
    <location>
        <begin position="197"/>
        <end position="316"/>
    </location>
</feature>
<comment type="caution">
    <text evidence="8">The sequence shown here is derived from an EMBL/GenBank/DDBJ whole genome shotgun (WGS) entry which is preliminary data.</text>
</comment>
<dbReference type="PANTHER" id="PTHR19304">
    <property type="entry name" value="CYCLIC-AMP RESPONSE ELEMENT BINDING PROTEIN"/>
    <property type="match status" value="1"/>
</dbReference>
<dbReference type="Gene3D" id="3.30.160.60">
    <property type="entry name" value="Classic Zinc Finger"/>
    <property type="match status" value="1"/>
</dbReference>
<comment type="subcellular location">
    <subcellularLocation>
        <location evidence="1">Nucleus</location>
    </subcellularLocation>
</comment>
<keyword evidence="3" id="KW-0804">Transcription</keyword>
<feature type="region of interest" description="Disordered" evidence="6">
    <location>
        <begin position="459"/>
        <end position="517"/>
    </location>
</feature>
<dbReference type="InterPro" id="IPR013087">
    <property type="entry name" value="Znf_C2H2_type"/>
</dbReference>
<feature type="domain" description="C2H2-type" evidence="7">
    <location>
        <begin position="39"/>
        <end position="63"/>
    </location>
</feature>
<evidence type="ECO:0000256" key="5">
    <source>
        <dbReference type="PROSITE-ProRule" id="PRU00042"/>
    </source>
</evidence>
<evidence type="ECO:0000313" key="8">
    <source>
        <dbReference type="EMBL" id="KAF0292173.1"/>
    </source>
</evidence>
<dbReference type="SUPFAM" id="SSF57959">
    <property type="entry name" value="Leucine zipper domain"/>
    <property type="match status" value="1"/>
</dbReference>
<dbReference type="PROSITE" id="PS00036">
    <property type="entry name" value="BZIP_BASIC"/>
    <property type="match status" value="1"/>
</dbReference>
<keyword evidence="9" id="KW-1185">Reference proteome</keyword>
<evidence type="ECO:0000256" key="2">
    <source>
        <dbReference type="ARBA" id="ARBA00023015"/>
    </source>
</evidence>
<accession>A0A6A4VF40</accession>
<proteinExistence type="predicted"/>
<gene>
    <name evidence="8" type="primary">Atf2</name>
    <name evidence="8" type="ORF">FJT64_001045</name>
</gene>
<keyword evidence="2" id="KW-0805">Transcription regulation</keyword>
<dbReference type="GO" id="GO:0003700">
    <property type="term" value="F:DNA-binding transcription factor activity"/>
    <property type="evidence" value="ECO:0007669"/>
    <property type="project" value="InterPro"/>
</dbReference>
<evidence type="ECO:0000256" key="3">
    <source>
        <dbReference type="ARBA" id="ARBA00023163"/>
    </source>
</evidence>
<feature type="region of interest" description="Disordered" evidence="6">
    <location>
        <begin position="150"/>
        <end position="185"/>
    </location>
</feature>
<feature type="compositionally biased region" description="Pro residues" evidence="6">
    <location>
        <begin position="472"/>
        <end position="494"/>
    </location>
</feature>
<evidence type="ECO:0000313" key="9">
    <source>
        <dbReference type="Proteomes" id="UP000440578"/>
    </source>
</evidence>
<dbReference type="SUPFAM" id="SSF57667">
    <property type="entry name" value="beta-beta-alpha zinc fingers"/>
    <property type="match status" value="1"/>
</dbReference>
<dbReference type="EMBL" id="VIIS01001831">
    <property type="protein sequence ID" value="KAF0292173.1"/>
    <property type="molecule type" value="Genomic_DNA"/>
</dbReference>
<name>A0A6A4VF40_AMPAM</name>
<dbReference type="InterPro" id="IPR004827">
    <property type="entry name" value="bZIP"/>
</dbReference>
<dbReference type="OrthoDB" id="295274at2759"/>
<dbReference type="InterPro" id="IPR051027">
    <property type="entry name" value="bZIP_transcription_factors"/>
</dbReference>
<keyword evidence="5" id="KW-0479">Metal-binding</keyword>
<evidence type="ECO:0000256" key="4">
    <source>
        <dbReference type="ARBA" id="ARBA00023242"/>
    </source>
</evidence>
<dbReference type="AlphaFoldDB" id="A0A6A4VF40"/>
<dbReference type="PROSITE" id="PS50157">
    <property type="entry name" value="ZINC_FINGER_C2H2_2"/>
    <property type="match status" value="1"/>
</dbReference>